<dbReference type="Proteomes" id="UP000002009">
    <property type="component" value="Chromosome 11"/>
</dbReference>
<evidence type="ECO:0000256" key="1">
    <source>
        <dbReference type="SAM" id="Phobius"/>
    </source>
</evidence>
<sequence length="296" mass="33667">MVKVCELLPGKYHHVEGQKAGTKWDARDASTGKVLLEWNIAEWTPIGPAADPRPAPVVQRTIVGSWRSPLRLLTPSEWDTDMDHWDEPVDDNAGPDFDCCPTTTPYHERVMYYTCLRHTLFFCFFIRSSDPLTKKLRFMSLLAVVFWMWGTAFELHYQTFVGILIVQAVVGGLVSTVINASFRVPWKCCRPIGRAFGFLSFFALFLFALWATILLVTEGRDNEGEYEEGEGEYEEVGFMDIFEPFCYALLIKWFVMEFIEIFVRVGMYGSCGGFGRCFGVGPRMFRLGNCVASAAM</sequence>
<dbReference type="EMBL" id="CP001330">
    <property type="protein sequence ID" value="ACO66312.1"/>
    <property type="molecule type" value="Genomic_DNA"/>
</dbReference>
<keyword evidence="1" id="KW-0812">Transmembrane</keyword>
<accession>C1EEW7</accession>
<feature type="transmembrane region" description="Helical" evidence="1">
    <location>
        <begin position="138"/>
        <end position="157"/>
    </location>
</feature>
<reference evidence="2 3" key="1">
    <citation type="journal article" date="2009" name="Science">
        <title>Green evolution and dynamic adaptations revealed by genomes of the marine picoeukaryotes Micromonas.</title>
        <authorList>
            <person name="Worden A.Z."/>
            <person name="Lee J.H."/>
            <person name="Mock T."/>
            <person name="Rouze P."/>
            <person name="Simmons M.P."/>
            <person name="Aerts A.L."/>
            <person name="Allen A.E."/>
            <person name="Cuvelier M.L."/>
            <person name="Derelle E."/>
            <person name="Everett M.V."/>
            <person name="Foulon E."/>
            <person name="Grimwood J."/>
            <person name="Gundlach H."/>
            <person name="Henrissat B."/>
            <person name="Napoli C."/>
            <person name="McDonald S.M."/>
            <person name="Parker M.S."/>
            <person name="Rombauts S."/>
            <person name="Salamov A."/>
            <person name="Von Dassow P."/>
            <person name="Badger J.H."/>
            <person name="Coutinho P.M."/>
            <person name="Demir E."/>
            <person name="Dubchak I."/>
            <person name="Gentemann C."/>
            <person name="Eikrem W."/>
            <person name="Gready J.E."/>
            <person name="John U."/>
            <person name="Lanier W."/>
            <person name="Lindquist E.A."/>
            <person name="Lucas S."/>
            <person name="Mayer K.F."/>
            <person name="Moreau H."/>
            <person name="Not F."/>
            <person name="Otillar R."/>
            <person name="Panaud O."/>
            <person name="Pangilinan J."/>
            <person name="Paulsen I."/>
            <person name="Piegu B."/>
            <person name="Poliakov A."/>
            <person name="Robbens S."/>
            <person name="Schmutz J."/>
            <person name="Toulza E."/>
            <person name="Wyss T."/>
            <person name="Zelensky A."/>
            <person name="Zhou K."/>
            <person name="Armbrust E.V."/>
            <person name="Bhattacharya D."/>
            <person name="Goodenough U.W."/>
            <person name="Van de Peer Y."/>
            <person name="Grigoriev I.V."/>
        </authorList>
    </citation>
    <scope>NUCLEOTIDE SEQUENCE [LARGE SCALE GENOMIC DNA]</scope>
    <source>
        <strain evidence="3">RCC299 / NOUM17</strain>
    </source>
</reference>
<gene>
    <name evidence="2" type="ORF">MICPUN_109210</name>
</gene>
<protein>
    <submittedName>
        <fullName evidence="2">Uncharacterized protein</fullName>
    </submittedName>
</protein>
<evidence type="ECO:0000313" key="3">
    <source>
        <dbReference type="Proteomes" id="UP000002009"/>
    </source>
</evidence>
<evidence type="ECO:0000313" key="2">
    <source>
        <dbReference type="EMBL" id="ACO66312.1"/>
    </source>
</evidence>
<proteinExistence type="predicted"/>
<keyword evidence="1" id="KW-1133">Transmembrane helix</keyword>
<name>C1EEW7_MICCC</name>
<dbReference type="RefSeq" id="XP_002505054.1">
    <property type="nucleotide sequence ID" value="XM_002505008.1"/>
</dbReference>
<dbReference type="KEGG" id="mis:MICPUN_109210"/>
<dbReference type="GeneID" id="8247476"/>
<feature type="transmembrane region" description="Helical" evidence="1">
    <location>
        <begin position="196"/>
        <end position="216"/>
    </location>
</feature>
<keyword evidence="1" id="KW-0472">Membrane</keyword>
<feature type="transmembrane region" description="Helical" evidence="1">
    <location>
        <begin position="163"/>
        <end position="184"/>
    </location>
</feature>
<organism evidence="2 3">
    <name type="scientific">Micromonas commoda (strain RCC299 / NOUM17 / CCMP2709)</name>
    <name type="common">Picoplanktonic green alga</name>
    <dbReference type="NCBI Taxonomy" id="296587"/>
    <lineage>
        <taxon>Eukaryota</taxon>
        <taxon>Viridiplantae</taxon>
        <taxon>Chlorophyta</taxon>
        <taxon>Mamiellophyceae</taxon>
        <taxon>Mamiellales</taxon>
        <taxon>Mamiellaceae</taxon>
        <taxon>Micromonas</taxon>
    </lineage>
</organism>
<dbReference type="InParanoid" id="C1EEW7"/>
<keyword evidence="3" id="KW-1185">Reference proteome</keyword>
<dbReference type="AlphaFoldDB" id="C1EEW7"/>